<reference evidence="8 9" key="1">
    <citation type="submission" date="2018-11" db="EMBL/GenBank/DDBJ databases">
        <title>Genomes From Bacteria Associated with the Canine Oral Cavity: a Test Case for Automated Genome-Based Taxonomic Assignment.</title>
        <authorList>
            <person name="Coil D.A."/>
            <person name="Jospin G."/>
            <person name="Darling A.E."/>
            <person name="Wallis C."/>
            <person name="Davis I.J."/>
            <person name="Harris S."/>
            <person name="Eisen J.A."/>
            <person name="Holcombe L.J."/>
            <person name="O'Flynn C."/>
        </authorList>
    </citation>
    <scope>NUCLEOTIDE SEQUENCE [LARGE SCALE GENOMIC DNA]</scope>
    <source>
        <strain evidence="8 9">OH887_COT-365</strain>
    </source>
</reference>
<gene>
    <name evidence="6" type="primary">vapC</name>
    <name evidence="8" type="ORF">EII34_03510</name>
</gene>
<dbReference type="Proteomes" id="UP000280819">
    <property type="component" value="Unassembled WGS sequence"/>
</dbReference>
<dbReference type="HAMAP" id="MF_00265">
    <property type="entry name" value="VapC_Nob1"/>
    <property type="match status" value="1"/>
</dbReference>
<proteinExistence type="inferred from homology"/>
<evidence type="ECO:0000256" key="1">
    <source>
        <dbReference type="ARBA" id="ARBA00022649"/>
    </source>
</evidence>
<dbReference type="AlphaFoldDB" id="A0A3P1TDW6"/>
<protein>
    <recommendedName>
        <fullName evidence="6">Ribonuclease VapC</fullName>
        <shortName evidence="6">RNase VapC</shortName>
        <ecNumber evidence="6">3.1.-.-</ecNumber>
    </recommendedName>
    <alternativeName>
        <fullName evidence="6">Toxin VapC</fullName>
    </alternativeName>
</protein>
<dbReference type="GO" id="GO:0004540">
    <property type="term" value="F:RNA nuclease activity"/>
    <property type="evidence" value="ECO:0007669"/>
    <property type="project" value="InterPro"/>
</dbReference>
<comment type="cofactor">
    <cofactor evidence="6">
        <name>Mg(2+)</name>
        <dbReference type="ChEBI" id="CHEBI:18420"/>
    </cofactor>
</comment>
<dbReference type="EC" id="3.1.-.-" evidence="6"/>
<dbReference type="EMBL" id="RQZG01000002">
    <property type="protein sequence ID" value="RRD06703.1"/>
    <property type="molecule type" value="Genomic_DNA"/>
</dbReference>
<keyword evidence="5 6" id="KW-0460">Magnesium</keyword>
<dbReference type="GO" id="GO:0016787">
    <property type="term" value="F:hydrolase activity"/>
    <property type="evidence" value="ECO:0007669"/>
    <property type="project" value="UniProtKB-KW"/>
</dbReference>
<evidence type="ECO:0000256" key="2">
    <source>
        <dbReference type="ARBA" id="ARBA00022722"/>
    </source>
</evidence>
<feature type="binding site" evidence="6">
    <location>
        <position position="7"/>
    </location>
    <ligand>
        <name>Mg(2+)</name>
        <dbReference type="ChEBI" id="CHEBI:18420"/>
    </ligand>
</feature>
<dbReference type="GO" id="GO:0000287">
    <property type="term" value="F:magnesium ion binding"/>
    <property type="evidence" value="ECO:0007669"/>
    <property type="project" value="UniProtKB-UniRule"/>
</dbReference>
<accession>A0A3P1TDW6</accession>
<dbReference type="InterPro" id="IPR029060">
    <property type="entry name" value="PIN-like_dom_sf"/>
</dbReference>
<evidence type="ECO:0000313" key="8">
    <source>
        <dbReference type="EMBL" id="RRD06703.1"/>
    </source>
</evidence>
<comment type="function">
    <text evidence="6">Toxic component of a toxin-antitoxin (TA) system. An RNase.</text>
</comment>
<dbReference type="Pfam" id="PF01850">
    <property type="entry name" value="PIN"/>
    <property type="match status" value="1"/>
</dbReference>
<evidence type="ECO:0000256" key="4">
    <source>
        <dbReference type="ARBA" id="ARBA00022801"/>
    </source>
</evidence>
<evidence type="ECO:0000259" key="7">
    <source>
        <dbReference type="Pfam" id="PF01850"/>
    </source>
</evidence>
<keyword evidence="1 6" id="KW-1277">Toxin-antitoxin system</keyword>
<keyword evidence="4 6" id="KW-0378">Hydrolase</keyword>
<dbReference type="Gene3D" id="3.40.50.1010">
    <property type="entry name" value="5'-nuclease"/>
    <property type="match status" value="1"/>
</dbReference>
<dbReference type="CDD" id="cd09874">
    <property type="entry name" value="PIN_MT3492-like"/>
    <property type="match status" value="1"/>
</dbReference>
<dbReference type="OrthoDB" id="4750219at2"/>
<sequence>MRVVHVDTSALAALLVEQPGSDALFVWLDQATDVLFSSDLLETELRRVAVREGLAQGAVTRLLEGVNIAALDRAVHRSVALLPMSHLRARDALHLEAALRVDAPAMLTYDARLGHAAPEVGLQVIAPAA</sequence>
<feature type="domain" description="PIN" evidence="7">
    <location>
        <begin position="6"/>
        <end position="116"/>
    </location>
</feature>
<organism evidence="8 9">
    <name type="scientific">Arachnia propionica</name>
    <dbReference type="NCBI Taxonomy" id="1750"/>
    <lineage>
        <taxon>Bacteria</taxon>
        <taxon>Bacillati</taxon>
        <taxon>Actinomycetota</taxon>
        <taxon>Actinomycetes</taxon>
        <taxon>Propionibacteriales</taxon>
        <taxon>Propionibacteriaceae</taxon>
        <taxon>Arachnia</taxon>
    </lineage>
</organism>
<feature type="binding site" evidence="6">
    <location>
        <position position="91"/>
    </location>
    <ligand>
        <name>Mg(2+)</name>
        <dbReference type="ChEBI" id="CHEBI:18420"/>
    </ligand>
</feature>
<comment type="caution">
    <text evidence="8">The sequence shown here is derived from an EMBL/GenBank/DDBJ whole genome shotgun (WGS) entry which is preliminary data.</text>
</comment>
<dbReference type="RefSeq" id="WP_124842968.1">
    <property type="nucleotide sequence ID" value="NZ_JAUNKP010000002.1"/>
</dbReference>
<comment type="similarity">
    <text evidence="6">Belongs to the PINc/VapC protein family.</text>
</comment>
<dbReference type="InterPro" id="IPR002716">
    <property type="entry name" value="PIN_dom"/>
</dbReference>
<evidence type="ECO:0000313" key="9">
    <source>
        <dbReference type="Proteomes" id="UP000280819"/>
    </source>
</evidence>
<dbReference type="InterPro" id="IPR022907">
    <property type="entry name" value="VapC_family"/>
</dbReference>
<keyword evidence="3 6" id="KW-0479">Metal-binding</keyword>
<evidence type="ECO:0000256" key="6">
    <source>
        <dbReference type="HAMAP-Rule" id="MF_00265"/>
    </source>
</evidence>
<dbReference type="GO" id="GO:0090729">
    <property type="term" value="F:toxin activity"/>
    <property type="evidence" value="ECO:0007669"/>
    <property type="project" value="UniProtKB-KW"/>
</dbReference>
<evidence type="ECO:0000256" key="3">
    <source>
        <dbReference type="ARBA" id="ARBA00022723"/>
    </source>
</evidence>
<evidence type="ECO:0000256" key="5">
    <source>
        <dbReference type="ARBA" id="ARBA00022842"/>
    </source>
</evidence>
<dbReference type="SUPFAM" id="SSF88723">
    <property type="entry name" value="PIN domain-like"/>
    <property type="match status" value="1"/>
</dbReference>
<keyword evidence="2 6" id="KW-0540">Nuclease</keyword>
<name>A0A3P1TDW6_9ACTN</name>
<keyword evidence="6" id="KW-0800">Toxin</keyword>